<dbReference type="RefSeq" id="WP_145276281.1">
    <property type="nucleotide sequence ID" value="NZ_CP036426.1"/>
</dbReference>
<dbReference type="PROSITE" id="PS01137">
    <property type="entry name" value="TATD_1"/>
    <property type="match status" value="1"/>
</dbReference>
<evidence type="ECO:0000256" key="2">
    <source>
        <dbReference type="ARBA" id="ARBA00022723"/>
    </source>
</evidence>
<dbReference type="Proteomes" id="UP000317835">
    <property type="component" value="Chromosome"/>
</dbReference>
<dbReference type="KEGG" id="tpla:ElP_60070"/>
<keyword evidence="3 5" id="KW-0378">Hydrolase</keyword>
<feature type="binding site" evidence="4">
    <location>
        <position position="140"/>
    </location>
    <ligand>
        <name>a divalent metal cation</name>
        <dbReference type="ChEBI" id="CHEBI:60240"/>
        <label>2</label>
    </ligand>
</feature>
<dbReference type="GO" id="GO:0016788">
    <property type="term" value="F:hydrolase activity, acting on ester bonds"/>
    <property type="evidence" value="ECO:0007669"/>
    <property type="project" value="InterPro"/>
</dbReference>
<dbReference type="AlphaFoldDB" id="A0A518HB43"/>
<evidence type="ECO:0000313" key="5">
    <source>
        <dbReference type="EMBL" id="QDV38059.1"/>
    </source>
</evidence>
<evidence type="ECO:0000256" key="4">
    <source>
        <dbReference type="PIRSR" id="PIRSR005902-1"/>
    </source>
</evidence>
<reference evidence="5 6" key="1">
    <citation type="submission" date="2019-02" db="EMBL/GenBank/DDBJ databases">
        <title>Deep-cultivation of Planctomycetes and their phenomic and genomic characterization uncovers novel biology.</title>
        <authorList>
            <person name="Wiegand S."/>
            <person name="Jogler M."/>
            <person name="Boedeker C."/>
            <person name="Pinto D."/>
            <person name="Vollmers J."/>
            <person name="Rivas-Marin E."/>
            <person name="Kohn T."/>
            <person name="Peeters S.H."/>
            <person name="Heuer A."/>
            <person name="Rast P."/>
            <person name="Oberbeckmann S."/>
            <person name="Bunk B."/>
            <person name="Jeske O."/>
            <person name="Meyerdierks A."/>
            <person name="Storesund J.E."/>
            <person name="Kallscheuer N."/>
            <person name="Luecker S."/>
            <person name="Lage O.M."/>
            <person name="Pohl T."/>
            <person name="Merkel B.J."/>
            <person name="Hornburger P."/>
            <person name="Mueller R.-W."/>
            <person name="Bruemmer F."/>
            <person name="Labrenz M."/>
            <person name="Spormann A.M."/>
            <person name="Op den Camp H."/>
            <person name="Overmann J."/>
            <person name="Amann R."/>
            <person name="Jetten M.S.M."/>
            <person name="Mascher T."/>
            <person name="Medema M.H."/>
            <person name="Devos D.P."/>
            <person name="Kaster A.-K."/>
            <person name="Ovreas L."/>
            <person name="Rohde M."/>
            <person name="Galperin M.Y."/>
            <person name="Jogler C."/>
        </authorList>
    </citation>
    <scope>NUCLEOTIDE SEQUENCE [LARGE SCALE GENOMIC DNA]</scope>
    <source>
        <strain evidence="5 6">ElP</strain>
    </source>
</reference>
<dbReference type="PIRSF" id="PIRSF005902">
    <property type="entry name" value="DNase_TatD"/>
    <property type="match status" value="1"/>
</dbReference>
<dbReference type="Pfam" id="PF01026">
    <property type="entry name" value="TatD_DNase"/>
    <property type="match status" value="1"/>
</dbReference>
<accession>A0A518HB43</accession>
<proteinExistence type="inferred from homology"/>
<organism evidence="5 6">
    <name type="scientific">Tautonia plasticadhaerens</name>
    <dbReference type="NCBI Taxonomy" id="2527974"/>
    <lineage>
        <taxon>Bacteria</taxon>
        <taxon>Pseudomonadati</taxon>
        <taxon>Planctomycetota</taxon>
        <taxon>Planctomycetia</taxon>
        <taxon>Isosphaerales</taxon>
        <taxon>Isosphaeraceae</taxon>
        <taxon>Tautonia</taxon>
    </lineage>
</organism>
<dbReference type="PROSITE" id="PS01091">
    <property type="entry name" value="TATD_3"/>
    <property type="match status" value="1"/>
</dbReference>
<dbReference type="Gene3D" id="3.20.20.140">
    <property type="entry name" value="Metal-dependent hydrolases"/>
    <property type="match status" value="1"/>
</dbReference>
<name>A0A518HB43_9BACT</name>
<feature type="binding site" evidence="4">
    <location>
        <position position="164"/>
    </location>
    <ligand>
        <name>a divalent metal cation</name>
        <dbReference type="ChEBI" id="CHEBI:60240"/>
        <label>2</label>
    </ligand>
</feature>
<dbReference type="OrthoDB" id="9810005at2"/>
<dbReference type="GO" id="GO:0005829">
    <property type="term" value="C:cytosol"/>
    <property type="evidence" value="ECO:0007669"/>
    <property type="project" value="TreeGrafter"/>
</dbReference>
<dbReference type="FunFam" id="3.20.20.140:FF:000005">
    <property type="entry name" value="TatD family hydrolase"/>
    <property type="match status" value="1"/>
</dbReference>
<dbReference type="EC" id="3.1.21.-" evidence="5"/>
<dbReference type="InterPro" id="IPR001130">
    <property type="entry name" value="TatD-like"/>
</dbReference>
<protein>
    <submittedName>
        <fullName evidence="5">Putative deoxyribonuclease YcfH</fullName>
        <ecNumber evidence="5">3.1.21.-</ecNumber>
    </submittedName>
</protein>
<dbReference type="PANTHER" id="PTHR46124:SF2">
    <property type="entry name" value="D-AMINOACYL-TRNA DEACYLASE"/>
    <property type="match status" value="1"/>
</dbReference>
<dbReference type="CDD" id="cd01310">
    <property type="entry name" value="TatD_DNAse"/>
    <property type="match status" value="1"/>
</dbReference>
<evidence type="ECO:0000313" key="6">
    <source>
        <dbReference type="Proteomes" id="UP000317835"/>
    </source>
</evidence>
<evidence type="ECO:0000256" key="3">
    <source>
        <dbReference type="ARBA" id="ARBA00022801"/>
    </source>
</evidence>
<keyword evidence="2 4" id="KW-0479">Metal-binding</keyword>
<dbReference type="InterPro" id="IPR018228">
    <property type="entry name" value="DNase_TatD-rel_CS"/>
</dbReference>
<dbReference type="GO" id="GO:0046872">
    <property type="term" value="F:metal ion binding"/>
    <property type="evidence" value="ECO:0007669"/>
    <property type="project" value="UniProtKB-KW"/>
</dbReference>
<feature type="binding site" evidence="4">
    <location>
        <position position="18"/>
    </location>
    <ligand>
        <name>a divalent metal cation</name>
        <dbReference type="ChEBI" id="CHEBI:60240"/>
        <label>1</label>
    </ligand>
</feature>
<dbReference type="NCBIfam" id="TIGR00010">
    <property type="entry name" value="YchF/TatD family DNA exonuclease"/>
    <property type="match status" value="1"/>
</dbReference>
<sequence length="273" mass="29644">MAEPRPPTPRLSPLVDTHAHLDDPRLLDQLDAALDRARAAGVEQVVAIATTADSADAVIGIASARPGVFAAVGIQPNHVAEAGPEDWGRVVDRVRAPKVVAVGETGLDRYWDDTPFPQQQDSFDRHLALAAEHDLPVVIHCRECESDVVAQLERLGRPVPGILHSFTGTWDDAQAFLALGLHLSFAGMVTFRNPSLDPLREVATRMPADRLLVETDSPYLSPHPFRGKTNEPARVAVTCSRIAELRGMEAAELARISTENARRLFRLGGSDVL</sequence>
<evidence type="ECO:0000256" key="1">
    <source>
        <dbReference type="ARBA" id="ARBA00009275"/>
    </source>
</evidence>
<keyword evidence="6" id="KW-1185">Reference proteome</keyword>
<feature type="binding site" evidence="4">
    <location>
        <position position="216"/>
    </location>
    <ligand>
        <name>a divalent metal cation</name>
        <dbReference type="ChEBI" id="CHEBI:60240"/>
        <label>1</label>
    </ligand>
</feature>
<comment type="similarity">
    <text evidence="1">Belongs to the metallo-dependent hydrolases superfamily. TatD-type hydrolase family.</text>
</comment>
<dbReference type="InterPro" id="IPR032466">
    <property type="entry name" value="Metal_Hydrolase"/>
</dbReference>
<dbReference type="PANTHER" id="PTHR46124">
    <property type="entry name" value="D-AMINOACYL-TRNA DEACYLASE"/>
    <property type="match status" value="1"/>
</dbReference>
<dbReference type="EMBL" id="CP036426">
    <property type="protein sequence ID" value="QDV38059.1"/>
    <property type="molecule type" value="Genomic_DNA"/>
</dbReference>
<dbReference type="GO" id="GO:0004536">
    <property type="term" value="F:DNA nuclease activity"/>
    <property type="evidence" value="ECO:0007669"/>
    <property type="project" value="InterPro"/>
</dbReference>
<feature type="binding site" evidence="4">
    <location>
        <position position="104"/>
    </location>
    <ligand>
        <name>a divalent metal cation</name>
        <dbReference type="ChEBI" id="CHEBI:60240"/>
        <label>1</label>
    </ligand>
</feature>
<dbReference type="InterPro" id="IPR015991">
    <property type="entry name" value="TatD/YcfH-like"/>
</dbReference>
<gene>
    <name evidence="5" type="primary">ycfH</name>
    <name evidence="5" type="ORF">ElP_60070</name>
</gene>
<dbReference type="SUPFAM" id="SSF51556">
    <property type="entry name" value="Metallo-dependent hydrolases"/>
    <property type="match status" value="1"/>
</dbReference>
<feature type="binding site" evidence="4">
    <location>
        <position position="20"/>
    </location>
    <ligand>
        <name>a divalent metal cation</name>
        <dbReference type="ChEBI" id="CHEBI:60240"/>
        <label>1</label>
    </ligand>
</feature>